<evidence type="ECO:0000313" key="2">
    <source>
        <dbReference type="Proteomes" id="UP000277204"/>
    </source>
</evidence>
<sequence>MQKPKSSFQEIKTARINYESVNELDFQLVKISNTLHSWRDELHSWGRLSSCLFNSVFYFRGNIENDPTTSCKTVNRGEHRYSKSLPCGKFHLRNSLVFRHAKCFECGKMAQIKSVCRATVRFTTSEVSVLGTKTTHTRMLQIANRR</sequence>
<organism evidence="1 2">
    <name type="scientific">Schistosoma margrebowiei</name>
    <dbReference type="NCBI Taxonomy" id="48269"/>
    <lineage>
        <taxon>Eukaryota</taxon>
        <taxon>Metazoa</taxon>
        <taxon>Spiralia</taxon>
        <taxon>Lophotrochozoa</taxon>
        <taxon>Platyhelminthes</taxon>
        <taxon>Trematoda</taxon>
        <taxon>Digenea</taxon>
        <taxon>Strigeidida</taxon>
        <taxon>Schistosomatoidea</taxon>
        <taxon>Schistosomatidae</taxon>
        <taxon>Schistosoma</taxon>
    </lineage>
</organism>
<accession>A0A183MSH8</accession>
<gene>
    <name evidence="1" type="ORF">SMRZ_LOCUS19003</name>
</gene>
<dbReference type="AlphaFoldDB" id="A0A183MSH8"/>
<name>A0A183MSH8_9TREM</name>
<dbReference type="EMBL" id="UZAI01017822">
    <property type="protein sequence ID" value="VDP30033.1"/>
    <property type="molecule type" value="Genomic_DNA"/>
</dbReference>
<dbReference type="Proteomes" id="UP000277204">
    <property type="component" value="Unassembled WGS sequence"/>
</dbReference>
<reference evidence="1 2" key="1">
    <citation type="submission" date="2018-11" db="EMBL/GenBank/DDBJ databases">
        <authorList>
            <consortium name="Pathogen Informatics"/>
        </authorList>
    </citation>
    <scope>NUCLEOTIDE SEQUENCE [LARGE SCALE GENOMIC DNA]</scope>
    <source>
        <strain evidence="1 2">Zambia</strain>
    </source>
</reference>
<evidence type="ECO:0000313" key="1">
    <source>
        <dbReference type="EMBL" id="VDP30033.1"/>
    </source>
</evidence>
<keyword evidence="2" id="KW-1185">Reference proteome</keyword>
<protein>
    <submittedName>
        <fullName evidence="1">Uncharacterized protein</fullName>
    </submittedName>
</protein>
<proteinExistence type="predicted"/>